<comment type="similarity">
    <text evidence="7">Belongs to the TRAFAC class myosin-kinesin ATPase superfamily. Kinesin family.</text>
</comment>
<keyword evidence="5" id="KW-0443">Lipid metabolism</keyword>
<dbReference type="GO" id="GO:0007018">
    <property type="term" value="P:microtubule-based movement"/>
    <property type="evidence" value="ECO:0007669"/>
    <property type="project" value="InterPro"/>
</dbReference>
<dbReference type="GO" id="GO:0005524">
    <property type="term" value="F:ATP binding"/>
    <property type="evidence" value="ECO:0007669"/>
    <property type="project" value="InterPro"/>
</dbReference>
<proteinExistence type="inferred from homology"/>
<dbReference type="AlphaFoldDB" id="A0A5E8C055"/>
<evidence type="ECO:0000259" key="10">
    <source>
        <dbReference type="PROSITE" id="PS50067"/>
    </source>
</evidence>
<feature type="compositionally biased region" description="Polar residues" evidence="8">
    <location>
        <begin position="807"/>
        <end position="821"/>
    </location>
</feature>
<evidence type="ECO:0000256" key="5">
    <source>
        <dbReference type="ARBA" id="ARBA00023098"/>
    </source>
</evidence>
<dbReference type="InterPro" id="IPR009617">
    <property type="entry name" value="Seipin"/>
</dbReference>
<feature type="region of interest" description="Disordered" evidence="8">
    <location>
        <begin position="495"/>
        <end position="558"/>
    </location>
</feature>
<keyword evidence="3" id="KW-0256">Endoplasmic reticulum</keyword>
<feature type="region of interest" description="Disordered" evidence="8">
    <location>
        <begin position="634"/>
        <end position="851"/>
    </location>
</feature>
<dbReference type="GO" id="GO:0140042">
    <property type="term" value="P:lipid droplet formation"/>
    <property type="evidence" value="ECO:0007669"/>
    <property type="project" value="UniProtKB-ARBA"/>
</dbReference>
<feature type="compositionally biased region" description="Acidic residues" evidence="8">
    <location>
        <begin position="697"/>
        <end position="729"/>
    </location>
</feature>
<feature type="transmembrane region" description="Helical" evidence="9">
    <location>
        <begin position="33"/>
        <end position="57"/>
    </location>
</feature>
<evidence type="ECO:0000256" key="9">
    <source>
        <dbReference type="SAM" id="Phobius"/>
    </source>
</evidence>
<feature type="compositionally biased region" description="Low complexity" evidence="8">
    <location>
        <begin position="520"/>
        <end position="529"/>
    </location>
</feature>
<dbReference type="Pfam" id="PF06775">
    <property type="entry name" value="Seipin"/>
    <property type="match status" value="1"/>
</dbReference>
<dbReference type="InterPro" id="IPR001752">
    <property type="entry name" value="Kinesin_motor_dom"/>
</dbReference>
<feature type="compositionally biased region" description="Low complexity" evidence="8">
    <location>
        <begin position="730"/>
        <end position="743"/>
    </location>
</feature>
<evidence type="ECO:0000256" key="8">
    <source>
        <dbReference type="SAM" id="MobiDB-lite"/>
    </source>
</evidence>
<dbReference type="CDD" id="cd23995">
    <property type="entry name" value="Seipin_BSCL2_like"/>
    <property type="match status" value="1"/>
</dbReference>
<dbReference type="RefSeq" id="XP_031855526.1">
    <property type="nucleotide sequence ID" value="XM_031999635.1"/>
</dbReference>
<dbReference type="PANTHER" id="PTHR21212">
    <property type="entry name" value="BERNARDINELLI-SEIP CONGENITAL LIPODYSTROPHY 2 HOMOLOG BSCL2 PROTEIN"/>
    <property type="match status" value="1"/>
</dbReference>
<comment type="caution">
    <text evidence="7">Lacks conserved residue(s) required for the propagation of feature annotation.</text>
</comment>
<dbReference type="PROSITE" id="PS50067">
    <property type="entry name" value="KINESIN_MOTOR_2"/>
    <property type="match status" value="1"/>
</dbReference>
<evidence type="ECO:0000313" key="11">
    <source>
        <dbReference type="EMBL" id="VVT56260.1"/>
    </source>
</evidence>
<organism evidence="11 12">
    <name type="scientific">Magnusiomyces paraingens</name>
    <dbReference type="NCBI Taxonomy" id="2606893"/>
    <lineage>
        <taxon>Eukaryota</taxon>
        <taxon>Fungi</taxon>
        <taxon>Dikarya</taxon>
        <taxon>Ascomycota</taxon>
        <taxon>Saccharomycotina</taxon>
        <taxon>Dipodascomycetes</taxon>
        <taxon>Dipodascales</taxon>
        <taxon>Dipodascaceae</taxon>
        <taxon>Magnusiomyces</taxon>
    </lineage>
</organism>
<dbReference type="GO" id="GO:0003777">
    <property type="term" value="F:microtubule motor activity"/>
    <property type="evidence" value="ECO:0007669"/>
    <property type="project" value="InterPro"/>
</dbReference>
<dbReference type="EMBL" id="CABVLU010000004">
    <property type="protein sequence ID" value="VVT56260.1"/>
    <property type="molecule type" value="Genomic_DNA"/>
</dbReference>
<keyword evidence="2 9" id="KW-0812">Transmembrane</keyword>
<keyword evidence="6 9" id="KW-0472">Membrane</keyword>
<feature type="transmembrane region" description="Helical" evidence="9">
    <location>
        <begin position="460"/>
        <end position="486"/>
    </location>
</feature>
<comment type="subcellular location">
    <subcellularLocation>
        <location evidence="1">Endoplasmic reticulum membrane</location>
        <topology evidence="1">Multi-pass membrane protein</topology>
    </subcellularLocation>
</comment>
<evidence type="ECO:0000313" key="12">
    <source>
        <dbReference type="Proteomes" id="UP000398389"/>
    </source>
</evidence>
<feature type="compositionally biased region" description="Low complexity" evidence="8">
    <location>
        <begin position="777"/>
        <end position="800"/>
    </location>
</feature>
<dbReference type="GO" id="GO:0008017">
    <property type="term" value="F:microtubule binding"/>
    <property type="evidence" value="ECO:0007669"/>
    <property type="project" value="InterPro"/>
</dbReference>
<evidence type="ECO:0000256" key="3">
    <source>
        <dbReference type="ARBA" id="ARBA00022824"/>
    </source>
</evidence>
<evidence type="ECO:0000256" key="2">
    <source>
        <dbReference type="ARBA" id="ARBA00022692"/>
    </source>
</evidence>
<evidence type="ECO:0000256" key="7">
    <source>
        <dbReference type="PROSITE-ProRule" id="PRU00283"/>
    </source>
</evidence>
<name>A0A5E8C055_9ASCO</name>
<evidence type="ECO:0000256" key="1">
    <source>
        <dbReference type="ARBA" id="ARBA00004477"/>
    </source>
</evidence>
<dbReference type="GO" id="GO:0006629">
    <property type="term" value="P:lipid metabolic process"/>
    <property type="evidence" value="ECO:0007669"/>
    <property type="project" value="UniProtKB-KW"/>
</dbReference>
<evidence type="ECO:0000256" key="4">
    <source>
        <dbReference type="ARBA" id="ARBA00022989"/>
    </source>
</evidence>
<reference evidence="11 12" key="1">
    <citation type="submission" date="2019-09" db="EMBL/GenBank/DDBJ databases">
        <authorList>
            <person name="Brejova B."/>
        </authorList>
    </citation>
    <scope>NUCLEOTIDE SEQUENCE [LARGE SCALE GENOMIC DNA]</scope>
</reference>
<sequence length="851" mass="92023">MLYPLSQAFSFFYSVTAEPLVRRIFTPDNARRTLYVIVTAFFAILLYASAFLLYAIIYYHFIPESEVSVPLYFDYSWLAVDPYHVGAPPIVQDTFTGARGVAGTGTGHVSEDKTAQIPGPFAAIDLSATLLPLMRHSVGYRLAVDLDLPRNAHNKNLGNFMVRLAVTPNIHEFVRLHGPASSLSRGTSPRPAYVVPNKQLLYRNAGLVSRFPLTHFPETYLMDLPKLYVRGPAVHPARGGTPNSTTTLYAGVPLHAVAPSKPQQKPLVSVLATRPAILAYKPLLLEYLETLFWSPVYAVGLVSGGFSERVSLDMVDDWTRRDALEGRAGDGSGAALKTYPFSQTVLDAVGWWASSSSEYLKTKGTLFIAKFRQTDEIPAEIPRDVNSAVEQLEKNAPPPKKSIKDEFEGIVEQDFLDTEKGDGHVWAVVELDRVAHLNGALLTLHTKWSGLRYWMHRYRILLFIVGPIFLWAIECAGALLAGYLIVTLFGENSTNGLPTPPFPQNPRPARLERPPQRHASGGSSTGSSTRTHRNGSFTGSRQTPRVRRPRPITPAAAAPVISAAEPVSELEPENAPEIVSPVSPAAILDAVTVTDYVSEPEPESPTLLVAPTTPPGPVPETAPIADPPVIEALSEPSTPVAVPASCTESVASVSSSVTALSGDVEENSSEAETEHDLEIENEDEGEPENDHEHEHDHEEEEEAEPENEHEEVVEPENENESEAENETEENTSSSQSPSFDSTTIFNMLPNRSTAPPPSVTPATAHGTTSATPSPVASLRVRPFSSVSPSPSGSSSLLAGAGREENSNGDSDVSVASGSTEEVSQDETAVASGPSSRVTSKQPEELADLFNK</sequence>
<dbReference type="Proteomes" id="UP000398389">
    <property type="component" value="Unassembled WGS sequence"/>
</dbReference>
<feature type="compositionally biased region" description="Polar residues" evidence="8">
    <location>
        <begin position="765"/>
        <end position="774"/>
    </location>
</feature>
<dbReference type="GO" id="GO:0005789">
    <property type="term" value="C:endoplasmic reticulum membrane"/>
    <property type="evidence" value="ECO:0007669"/>
    <property type="project" value="UniProtKB-SubCell"/>
</dbReference>
<keyword evidence="12" id="KW-1185">Reference proteome</keyword>
<dbReference type="GeneID" id="43583735"/>
<keyword evidence="4 9" id="KW-1133">Transmembrane helix</keyword>
<accession>A0A5E8C055</accession>
<feature type="compositionally biased region" description="Low complexity" evidence="8">
    <location>
        <begin position="644"/>
        <end position="661"/>
    </location>
</feature>
<gene>
    <name evidence="11" type="ORF">SAPINGB_P004920</name>
</gene>
<feature type="domain" description="Kinesin motor" evidence="10">
    <location>
        <begin position="773"/>
        <end position="851"/>
    </location>
</feature>
<dbReference type="PANTHER" id="PTHR21212:SF0">
    <property type="entry name" value="SEIPIN"/>
    <property type="match status" value="1"/>
</dbReference>
<protein>
    <recommendedName>
        <fullName evidence="10">Kinesin motor domain-containing protein</fullName>
    </recommendedName>
</protein>
<evidence type="ECO:0000256" key="6">
    <source>
        <dbReference type="ARBA" id="ARBA00023136"/>
    </source>
</evidence>